<dbReference type="Gene3D" id="3.40.50.150">
    <property type="entry name" value="Vaccinia Virus protein VP39"/>
    <property type="match status" value="1"/>
</dbReference>
<dbReference type="AlphaFoldDB" id="A0A1H2R2B2"/>
<feature type="domain" description="Methyltransferase" evidence="1">
    <location>
        <begin position="47"/>
        <end position="137"/>
    </location>
</feature>
<dbReference type="CDD" id="cd02440">
    <property type="entry name" value="AdoMet_MTases"/>
    <property type="match status" value="1"/>
</dbReference>
<dbReference type="OrthoDB" id="189743at2"/>
<evidence type="ECO:0000313" key="2">
    <source>
        <dbReference type="EMBL" id="SDW13596.1"/>
    </source>
</evidence>
<evidence type="ECO:0000313" key="3">
    <source>
        <dbReference type="Proteomes" id="UP000199529"/>
    </source>
</evidence>
<evidence type="ECO:0000259" key="1">
    <source>
        <dbReference type="Pfam" id="PF13649"/>
    </source>
</evidence>
<dbReference type="PANTHER" id="PTHR43591:SF110">
    <property type="entry name" value="RHODANESE DOMAIN-CONTAINING PROTEIN"/>
    <property type="match status" value="1"/>
</dbReference>
<gene>
    <name evidence="2" type="ORF">SAMN05216215_1001266</name>
</gene>
<dbReference type="InterPro" id="IPR029063">
    <property type="entry name" value="SAM-dependent_MTases_sf"/>
</dbReference>
<sequence>MATDTGIYQRADIYHDFYHGRGKDYRAEAELVRDLVRERTPDAASLLDVACGTGAHLRELAGSFGEVVGVDLAPEMLAVAERHNPELQLHQGDMRDFRIDRRFDAVTCMFSSAGYLPTAADLDRAVQNLADHLAPGGALLLEPWWFPENFLPGWVGADVVTVDGRTIARVSHTVRQGGASRMEVHYTVAAPDTGIEHFTDTHVMTLFDRETYETAFRRAGLTPEYVKHDLVAPGIFVGTAEGGRA</sequence>
<keyword evidence="2" id="KW-0808">Transferase</keyword>
<keyword evidence="3" id="KW-1185">Reference proteome</keyword>
<organism evidence="2 3">
    <name type="scientific">Saccharopolyspora shandongensis</name>
    <dbReference type="NCBI Taxonomy" id="418495"/>
    <lineage>
        <taxon>Bacteria</taxon>
        <taxon>Bacillati</taxon>
        <taxon>Actinomycetota</taxon>
        <taxon>Actinomycetes</taxon>
        <taxon>Pseudonocardiales</taxon>
        <taxon>Pseudonocardiaceae</taxon>
        <taxon>Saccharopolyspora</taxon>
    </lineage>
</organism>
<reference evidence="3" key="1">
    <citation type="submission" date="2016-10" db="EMBL/GenBank/DDBJ databases">
        <authorList>
            <person name="Varghese N."/>
            <person name="Submissions S."/>
        </authorList>
    </citation>
    <scope>NUCLEOTIDE SEQUENCE [LARGE SCALE GENOMIC DNA]</scope>
    <source>
        <strain evidence="3">CGMCC 4.3530</strain>
    </source>
</reference>
<dbReference type="PANTHER" id="PTHR43591">
    <property type="entry name" value="METHYLTRANSFERASE"/>
    <property type="match status" value="1"/>
</dbReference>
<dbReference type="RefSeq" id="WP_093260327.1">
    <property type="nucleotide sequence ID" value="NZ_FNOK01000001.1"/>
</dbReference>
<dbReference type="EMBL" id="FNOK01000001">
    <property type="protein sequence ID" value="SDW13596.1"/>
    <property type="molecule type" value="Genomic_DNA"/>
</dbReference>
<keyword evidence="2" id="KW-0489">Methyltransferase</keyword>
<dbReference type="SUPFAM" id="SSF53335">
    <property type="entry name" value="S-adenosyl-L-methionine-dependent methyltransferases"/>
    <property type="match status" value="1"/>
</dbReference>
<name>A0A1H2R2B2_9PSEU</name>
<dbReference type="InterPro" id="IPR041698">
    <property type="entry name" value="Methyltransf_25"/>
</dbReference>
<dbReference type="GO" id="GO:0008168">
    <property type="term" value="F:methyltransferase activity"/>
    <property type="evidence" value="ECO:0007669"/>
    <property type="project" value="UniProtKB-KW"/>
</dbReference>
<dbReference type="STRING" id="418495.SAMN05216215_1001266"/>
<accession>A0A1H2R2B2</accession>
<dbReference type="GO" id="GO:0032259">
    <property type="term" value="P:methylation"/>
    <property type="evidence" value="ECO:0007669"/>
    <property type="project" value="UniProtKB-KW"/>
</dbReference>
<dbReference type="Proteomes" id="UP000199529">
    <property type="component" value="Unassembled WGS sequence"/>
</dbReference>
<proteinExistence type="predicted"/>
<protein>
    <submittedName>
        <fullName evidence="2">dTDP-3-amino-3,4,6-trideoxy-alpha-D-glucopyranose N,N-dimethyltransferase/daunosaminyl-N,N-dimethyltransferase/N-methyltransferase</fullName>
    </submittedName>
</protein>
<dbReference type="Pfam" id="PF13649">
    <property type="entry name" value="Methyltransf_25"/>
    <property type="match status" value="1"/>
</dbReference>
<dbReference type="Gene3D" id="2.20.130.10">
    <property type="entry name" value="CAC2371-like domains"/>
    <property type="match status" value="1"/>
</dbReference>